<feature type="transmembrane region" description="Helical" evidence="7">
    <location>
        <begin position="52"/>
        <end position="71"/>
    </location>
</feature>
<reference evidence="9 10" key="1">
    <citation type="submission" date="2019-09" db="EMBL/GenBank/DDBJ databases">
        <title>Wenzhouxiangella sp. Genome sequencing and assembly.</title>
        <authorList>
            <person name="Zhang R."/>
        </authorList>
    </citation>
    <scope>NUCLEOTIDE SEQUENCE [LARGE SCALE GENOMIC DNA]</scope>
    <source>
        <strain evidence="9 10">W260</strain>
    </source>
</reference>
<keyword evidence="4 7" id="KW-1133">Transmembrane helix</keyword>
<dbReference type="GO" id="GO:0017038">
    <property type="term" value="P:protein import"/>
    <property type="evidence" value="ECO:0007669"/>
    <property type="project" value="TreeGrafter"/>
</dbReference>
<dbReference type="RefSeq" id="WP_150863300.1">
    <property type="nucleotide sequence ID" value="NZ_VYXP01000003.1"/>
</dbReference>
<keyword evidence="10" id="KW-1185">Reference proteome</keyword>
<evidence type="ECO:0000259" key="8">
    <source>
        <dbReference type="Pfam" id="PF01618"/>
    </source>
</evidence>
<keyword evidence="2" id="KW-1003">Cell membrane</keyword>
<dbReference type="AlphaFoldDB" id="A0A5N0TCW3"/>
<comment type="similarity">
    <text evidence="6">Belongs to the exbB/tolQ family.</text>
</comment>
<evidence type="ECO:0000313" key="9">
    <source>
        <dbReference type="EMBL" id="KAA9132591.1"/>
    </source>
</evidence>
<dbReference type="PANTHER" id="PTHR30625">
    <property type="entry name" value="PROTEIN TOLQ"/>
    <property type="match status" value="1"/>
</dbReference>
<evidence type="ECO:0000256" key="4">
    <source>
        <dbReference type="ARBA" id="ARBA00022989"/>
    </source>
</evidence>
<feature type="domain" description="MotA/TolQ/ExbB proton channel" evidence="8">
    <location>
        <begin position="132"/>
        <end position="236"/>
    </location>
</feature>
<feature type="transmembrane region" description="Helical" evidence="7">
    <location>
        <begin position="160"/>
        <end position="183"/>
    </location>
</feature>
<protein>
    <submittedName>
        <fullName evidence="9">MotA/TolQ/ExbB proton channel family protein</fullName>
    </submittedName>
</protein>
<evidence type="ECO:0000313" key="10">
    <source>
        <dbReference type="Proteomes" id="UP000325372"/>
    </source>
</evidence>
<dbReference type="InterPro" id="IPR002898">
    <property type="entry name" value="MotA_ExbB_proton_chnl"/>
</dbReference>
<comment type="caution">
    <text evidence="9">The sequence shown here is derived from an EMBL/GenBank/DDBJ whole genome shotgun (WGS) entry which is preliminary data.</text>
</comment>
<gene>
    <name evidence="9" type="ORF">F3N42_05060</name>
</gene>
<feature type="transmembrane region" description="Helical" evidence="7">
    <location>
        <begin position="203"/>
        <end position="223"/>
    </location>
</feature>
<dbReference type="PANTHER" id="PTHR30625:SF11">
    <property type="entry name" value="MOTA_TOLQ_EXBB PROTON CHANNEL DOMAIN-CONTAINING PROTEIN"/>
    <property type="match status" value="1"/>
</dbReference>
<evidence type="ECO:0000256" key="2">
    <source>
        <dbReference type="ARBA" id="ARBA00022475"/>
    </source>
</evidence>
<dbReference type="EMBL" id="VYXP01000003">
    <property type="protein sequence ID" value="KAA9132591.1"/>
    <property type="molecule type" value="Genomic_DNA"/>
</dbReference>
<dbReference type="Proteomes" id="UP000325372">
    <property type="component" value="Unassembled WGS sequence"/>
</dbReference>
<comment type="subcellular location">
    <subcellularLocation>
        <location evidence="1">Cell membrane</location>
        <topology evidence="1">Multi-pass membrane protein</topology>
    </subcellularLocation>
    <subcellularLocation>
        <location evidence="6">Membrane</location>
        <topology evidence="6">Multi-pass membrane protein</topology>
    </subcellularLocation>
</comment>
<evidence type="ECO:0000256" key="7">
    <source>
        <dbReference type="SAM" id="Phobius"/>
    </source>
</evidence>
<proteinExistence type="inferred from homology"/>
<organism evidence="9 10">
    <name type="scientific">Marinihelvus fidelis</name>
    <dbReference type="NCBI Taxonomy" id="2613842"/>
    <lineage>
        <taxon>Bacteria</taxon>
        <taxon>Pseudomonadati</taxon>
        <taxon>Pseudomonadota</taxon>
        <taxon>Gammaproteobacteria</taxon>
        <taxon>Chromatiales</taxon>
        <taxon>Wenzhouxiangellaceae</taxon>
        <taxon>Marinihelvus</taxon>
    </lineage>
</organism>
<keyword evidence="6" id="KW-0813">Transport</keyword>
<evidence type="ECO:0000256" key="3">
    <source>
        <dbReference type="ARBA" id="ARBA00022692"/>
    </source>
</evidence>
<name>A0A5N0TCW3_9GAMM</name>
<keyword evidence="5 7" id="KW-0472">Membrane</keyword>
<accession>A0A5N0TCW3</accession>
<dbReference type="Pfam" id="PF01618">
    <property type="entry name" value="MotA_ExbB"/>
    <property type="match status" value="1"/>
</dbReference>
<evidence type="ECO:0000256" key="1">
    <source>
        <dbReference type="ARBA" id="ARBA00004651"/>
    </source>
</evidence>
<keyword evidence="3 7" id="KW-0812">Transmembrane</keyword>
<evidence type="ECO:0000256" key="5">
    <source>
        <dbReference type="ARBA" id="ARBA00023136"/>
    </source>
</evidence>
<dbReference type="GO" id="GO:0005886">
    <property type="term" value="C:plasma membrane"/>
    <property type="evidence" value="ECO:0007669"/>
    <property type="project" value="UniProtKB-SubCell"/>
</dbReference>
<evidence type="ECO:0000256" key="6">
    <source>
        <dbReference type="RuleBase" id="RU004057"/>
    </source>
</evidence>
<keyword evidence="6" id="KW-0653">Protein transport</keyword>
<dbReference type="InterPro" id="IPR050790">
    <property type="entry name" value="ExbB/TolQ_transport"/>
</dbReference>
<sequence length="253" mass="28809">MNRPGITRLIALVISTITAILVIALLARILPPSAAAVLLDYYRATWPFTVQNVLWVAFFIGLGEIAIRWRAGRLEEAQFDRDYLPTDDETVLRPGDDLTPIFRKVRASRYRRTCFVPRLVERCILNFNLSRSVDQTNALLNSSLELFLHELDLRYNIIRYITWLIPSLGFIGTVVGIMMALNYAGNRTNVESPELLYEVTQRLGVAFSTTLLALVMAAILVFLQNLVQGREENTLNRAGQYCLDNLINRLYAR</sequence>